<feature type="transmembrane region" description="Helical" evidence="1">
    <location>
        <begin position="12"/>
        <end position="36"/>
    </location>
</feature>
<feature type="transmembrane region" description="Helical" evidence="1">
    <location>
        <begin position="170"/>
        <end position="193"/>
    </location>
</feature>
<feature type="transmembrane region" description="Helical" evidence="1">
    <location>
        <begin position="98"/>
        <end position="117"/>
    </location>
</feature>
<accession>A0A165GBR8</accession>
<keyword evidence="1" id="KW-1133">Transmembrane helix</keyword>
<reference evidence="2 3" key="1">
    <citation type="journal article" date="2016" name="Mol. Biol. Evol.">
        <title>Comparative Genomics of Early-Diverging Mushroom-Forming Fungi Provides Insights into the Origins of Lignocellulose Decay Capabilities.</title>
        <authorList>
            <person name="Nagy L.G."/>
            <person name="Riley R."/>
            <person name="Tritt A."/>
            <person name="Adam C."/>
            <person name="Daum C."/>
            <person name="Floudas D."/>
            <person name="Sun H."/>
            <person name="Yadav J.S."/>
            <person name="Pangilinan J."/>
            <person name="Larsson K.H."/>
            <person name="Matsuura K."/>
            <person name="Barry K."/>
            <person name="Labutti K."/>
            <person name="Kuo R."/>
            <person name="Ohm R.A."/>
            <person name="Bhattacharya S.S."/>
            <person name="Shirouzu T."/>
            <person name="Yoshinaga Y."/>
            <person name="Martin F.M."/>
            <person name="Grigoriev I.V."/>
            <person name="Hibbett D.S."/>
        </authorList>
    </citation>
    <scope>NUCLEOTIDE SEQUENCE [LARGE SCALE GENOMIC DNA]</scope>
    <source>
        <strain evidence="2 3">93-53</strain>
    </source>
</reference>
<feature type="transmembrane region" description="Helical" evidence="1">
    <location>
        <begin position="129"/>
        <end position="150"/>
    </location>
</feature>
<feature type="transmembrane region" description="Helical" evidence="1">
    <location>
        <begin position="48"/>
        <end position="70"/>
    </location>
</feature>
<evidence type="ECO:0000313" key="2">
    <source>
        <dbReference type="EMBL" id="KZT10124.1"/>
    </source>
</evidence>
<dbReference type="Proteomes" id="UP000076871">
    <property type="component" value="Unassembled WGS sequence"/>
</dbReference>
<dbReference type="InParanoid" id="A0A165GBR8"/>
<evidence type="ECO:0000313" key="3">
    <source>
        <dbReference type="Proteomes" id="UP000076871"/>
    </source>
</evidence>
<evidence type="ECO:0000256" key="1">
    <source>
        <dbReference type="SAM" id="Phobius"/>
    </source>
</evidence>
<protein>
    <recommendedName>
        <fullName evidence="4">G-protein coupled receptors family 1 profile domain-containing protein</fullName>
    </recommendedName>
</protein>
<dbReference type="GeneID" id="63831245"/>
<keyword evidence="3" id="KW-1185">Reference proteome</keyword>
<dbReference type="RefSeq" id="XP_040767864.1">
    <property type="nucleotide sequence ID" value="XM_040914217.1"/>
</dbReference>
<dbReference type="EMBL" id="KV427610">
    <property type="protein sequence ID" value="KZT10124.1"/>
    <property type="molecule type" value="Genomic_DNA"/>
</dbReference>
<dbReference type="AlphaFoldDB" id="A0A165GBR8"/>
<gene>
    <name evidence="2" type="ORF">LAESUDRAFT_810397</name>
</gene>
<sequence length="334" mass="36597">MASFPLAESQIVSLFVQSVSYGVHVVTFMVCIWNMLEQRYRHAKPINSLMLSIVVILFVVGTADLAFNLYHNILAFTLYTGSGGATGEFEQISTWVQVIRSVLTCLSTLVTDAALIYRCWIVYERKPLAIAVPIIIWLGALASAVGELYFTGTLNEKTSVADARKVQPFLIAFTVLMNVENTLATGLLVYRIWRIHKQSSRFFSSTSSGGGARSRQLSSVIRIIVESALLYETIGLLTLVVDALGSNAIYAVSSLAIEIGGIQLDLILIRISRGIAAEHVQTSAEATRVQLQLMDESTYNHAGNFAIELSHMKISRKEGGGRVNSEITADMPEV</sequence>
<proteinExistence type="predicted"/>
<dbReference type="OrthoDB" id="3269446at2759"/>
<keyword evidence="1" id="KW-0812">Transmembrane</keyword>
<name>A0A165GBR8_9APHY</name>
<organism evidence="2 3">
    <name type="scientific">Laetiporus sulphureus 93-53</name>
    <dbReference type="NCBI Taxonomy" id="1314785"/>
    <lineage>
        <taxon>Eukaryota</taxon>
        <taxon>Fungi</taxon>
        <taxon>Dikarya</taxon>
        <taxon>Basidiomycota</taxon>
        <taxon>Agaricomycotina</taxon>
        <taxon>Agaricomycetes</taxon>
        <taxon>Polyporales</taxon>
        <taxon>Laetiporus</taxon>
    </lineage>
</organism>
<evidence type="ECO:0008006" key="4">
    <source>
        <dbReference type="Google" id="ProtNLM"/>
    </source>
</evidence>
<keyword evidence="1" id="KW-0472">Membrane</keyword>